<keyword evidence="4" id="KW-1185">Reference proteome</keyword>
<protein>
    <recommendedName>
        <fullName evidence="5">Extracellular membrane protein CFEM domain-containing protein</fullName>
    </recommendedName>
</protein>
<evidence type="ECO:0008006" key="5">
    <source>
        <dbReference type="Google" id="ProtNLM"/>
    </source>
</evidence>
<feature type="compositionally biased region" description="Low complexity" evidence="1">
    <location>
        <begin position="180"/>
        <end position="189"/>
    </location>
</feature>
<dbReference type="Proteomes" id="UP000274922">
    <property type="component" value="Unassembled WGS sequence"/>
</dbReference>
<feature type="chain" id="PRO_5020331818" description="Extracellular membrane protein CFEM domain-containing protein" evidence="2">
    <location>
        <begin position="29"/>
        <end position="212"/>
    </location>
</feature>
<feature type="signal peptide" evidence="2">
    <location>
        <begin position="1"/>
        <end position="28"/>
    </location>
</feature>
<evidence type="ECO:0000256" key="2">
    <source>
        <dbReference type="SAM" id="SignalP"/>
    </source>
</evidence>
<evidence type="ECO:0000256" key="1">
    <source>
        <dbReference type="SAM" id="MobiDB-lite"/>
    </source>
</evidence>
<evidence type="ECO:0000313" key="4">
    <source>
        <dbReference type="Proteomes" id="UP000274922"/>
    </source>
</evidence>
<gene>
    <name evidence="3" type="ORF">CXG81DRAFT_28084</name>
</gene>
<name>A0A4P9X005_9FUNG</name>
<accession>A0A4P9X005</accession>
<keyword evidence="2" id="KW-0732">Signal</keyword>
<evidence type="ECO:0000313" key="3">
    <source>
        <dbReference type="EMBL" id="RKO99134.1"/>
    </source>
</evidence>
<dbReference type="AlphaFoldDB" id="A0A4P9X005"/>
<dbReference type="EMBL" id="ML014316">
    <property type="protein sequence ID" value="RKO99134.1"/>
    <property type="molecule type" value="Genomic_DNA"/>
</dbReference>
<feature type="region of interest" description="Disordered" evidence="1">
    <location>
        <begin position="166"/>
        <end position="194"/>
    </location>
</feature>
<reference evidence="4" key="1">
    <citation type="journal article" date="2018" name="Nat. Microbiol.">
        <title>Leveraging single-cell genomics to expand the fungal tree of life.</title>
        <authorList>
            <person name="Ahrendt S.R."/>
            <person name="Quandt C.A."/>
            <person name="Ciobanu D."/>
            <person name="Clum A."/>
            <person name="Salamov A."/>
            <person name="Andreopoulos B."/>
            <person name="Cheng J.F."/>
            <person name="Woyke T."/>
            <person name="Pelin A."/>
            <person name="Henrissat B."/>
            <person name="Reynolds N.K."/>
            <person name="Benny G.L."/>
            <person name="Smith M.E."/>
            <person name="James T.Y."/>
            <person name="Grigoriev I.V."/>
        </authorList>
    </citation>
    <scope>NUCLEOTIDE SEQUENCE [LARGE SCALE GENOMIC DNA]</scope>
    <source>
        <strain evidence="4">ATCC 52028</strain>
    </source>
</reference>
<organism evidence="3 4">
    <name type="scientific">Caulochytrium protostelioides</name>
    <dbReference type="NCBI Taxonomy" id="1555241"/>
    <lineage>
        <taxon>Eukaryota</taxon>
        <taxon>Fungi</taxon>
        <taxon>Fungi incertae sedis</taxon>
        <taxon>Chytridiomycota</taxon>
        <taxon>Chytridiomycota incertae sedis</taxon>
        <taxon>Chytridiomycetes</taxon>
        <taxon>Caulochytriales</taxon>
        <taxon>Caulochytriaceae</taxon>
        <taxon>Caulochytrium</taxon>
    </lineage>
</organism>
<proteinExistence type="predicted"/>
<sequence length="212" mass="21772">MTLRSHVLAAASVLLLAIFLQAPLRAMAQSSATTAVTTTSSAAAAAAANETVVGGIMPPSECQAQCAPVVTLWQSTCTSQRPSPVSDAEYQQYAYDLAACVCPSFRGNAHVQSCITCVQTSAVHGSTPSTALLTQVSADCQPGSIRAAANDILLALGVPTSIPADSPLVTSDDSSKKVKSNASSSASPRTPRRPLPELALLMGTVLLARYVL</sequence>